<feature type="region of interest" description="Disordered" evidence="1">
    <location>
        <begin position="212"/>
        <end position="257"/>
    </location>
</feature>
<gene>
    <name evidence="2" type="ORF">LCGC14_1731500</name>
</gene>
<organism evidence="2">
    <name type="scientific">marine sediment metagenome</name>
    <dbReference type="NCBI Taxonomy" id="412755"/>
    <lineage>
        <taxon>unclassified sequences</taxon>
        <taxon>metagenomes</taxon>
        <taxon>ecological metagenomes</taxon>
    </lineage>
</organism>
<evidence type="ECO:0000256" key="1">
    <source>
        <dbReference type="SAM" id="MobiDB-lite"/>
    </source>
</evidence>
<dbReference type="AlphaFoldDB" id="A0A0F9K947"/>
<accession>A0A0F9K947</accession>
<protein>
    <submittedName>
        <fullName evidence="2">Uncharacterized protein</fullName>
    </submittedName>
</protein>
<feature type="compositionally biased region" description="Basic and acidic residues" evidence="1">
    <location>
        <begin position="69"/>
        <end position="91"/>
    </location>
</feature>
<sequence length="257" mass="28137">KPPTSKEKPKAKEGDGETKDGEEGKDDPFKGIDLNKPEEALKALLANPKHAKVIQSWSDSAVAAQVQAARERDRPGIEASEREKAQIQGEDEHFASMSQEEVAEEIGKDPKAASAYAKYQARQQQGAKVTPDGVAAASTVYALVAQIHTNTKMLEESGLSVEKKAELAGKNFTKHNQDGIFMWGEAIQTALIEHSAEARAQVLLSDKWDTFKEERQAEEDPERPPVARGNRNSPVPDLLAEDSESQMESALAHQDKK</sequence>
<comment type="caution">
    <text evidence="2">The sequence shown here is derived from an EMBL/GenBank/DDBJ whole genome shotgun (WGS) entry which is preliminary data.</text>
</comment>
<name>A0A0F9K947_9ZZZZ</name>
<feature type="non-terminal residue" evidence="2">
    <location>
        <position position="1"/>
    </location>
</feature>
<reference evidence="2" key="1">
    <citation type="journal article" date="2015" name="Nature">
        <title>Complex archaea that bridge the gap between prokaryotes and eukaryotes.</title>
        <authorList>
            <person name="Spang A."/>
            <person name="Saw J.H."/>
            <person name="Jorgensen S.L."/>
            <person name="Zaremba-Niedzwiedzka K."/>
            <person name="Martijn J."/>
            <person name="Lind A.E."/>
            <person name="van Eijk R."/>
            <person name="Schleper C."/>
            <person name="Guy L."/>
            <person name="Ettema T.J."/>
        </authorList>
    </citation>
    <scope>NUCLEOTIDE SEQUENCE</scope>
</reference>
<proteinExistence type="predicted"/>
<dbReference type="EMBL" id="LAZR01015716">
    <property type="protein sequence ID" value="KKM07683.1"/>
    <property type="molecule type" value="Genomic_DNA"/>
</dbReference>
<feature type="region of interest" description="Disordered" evidence="1">
    <location>
        <begin position="1"/>
        <end position="34"/>
    </location>
</feature>
<evidence type="ECO:0000313" key="2">
    <source>
        <dbReference type="EMBL" id="KKM07683.1"/>
    </source>
</evidence>
<feature type="region of interest" description="Disordered" evidence="1">
    <location>
        <begin position="65"/>
        <end position="91"/>
    </location>
</feature>